<evidence type="ECO:0000313" key="1">
    <source>
        <dbReference type="EMBL" id="MBK1620721.1"/>
    </source>
</evidence>
<accession>A0A9X0WC70</accession>
<gene>
    <name evidence="1" type="ORF">CKO42_20265</name>
</gene>
<evidence type="ECO:0008006" key="3">
    <source>
        <dbReference type="Google" id="ProtNLM"/>
    </source>
</evidence>
<dbReference type="Proteomes" id="UP001138768">
    <property type="component" value="Unassembled WGS sequence"/>
</dbReference>
<proteinExistence type="predicted"/>
<dbReference type="AlphaFoldDB" id="A0A9X0WC70"/>
<organism evidence="1 2">
    <name type="scientific">Lamprobacter modestohalophilus</name>
    <dbReference type="NCBI Taxonomy" id="1064514"/>
    <lineage>
        <taxon>Bacteria</taxon>
        <taxon>Pseudomonadati</taxon>
        <taxon>Pseudomonadota</taxon>
        <taxon>Gammaproteobacteria</taxon>
        <taxon>Chromatiales</taxon>
        <taxon>Chromatiaceae</taxon>
        <taxon>Lamprobacter</taxon>
    </lineage>
</organism>
<keyword evidence="2" id="KW-1185">Reference proteome</keyword>
<reference evidence="1 2" key="1">
    <citation type="journal article" date="2020" name="Microorganisms">
        <title>Osmotic Adaptation and Compatible Solute Biosynthesis of Phototrophic Bacteria as Revealed from Genome Analyses.</title>
        <authorList>
            <person name="Imhoff J.F."/>
            <person name="Rahn T."/>
            <person name="Kunzel S."/>
            <person name="Keller A."/>
            <person name="Neulinger S.C."/>
        </authorList>
    </citation>
    <scope>NUCLEOTIDE SEQUENCE [LARGE SCALE GENOMIC DNA]</scope>
    <source>
        <strain evidence="1 2">DSM 25653</strain>
    </source>
</reference>
<protein>
    <recommendedName>
        <fullName evidence="3">SPOR domain-containing protein</fullName>
    </recommendedName>
</protein>
<name>A0A9X0WC70_9GAMM</name>
<sequence length="157" mass="17228">MRQTGRPSMTIRDDLHEVPSGEVLTMPFSTRSMPVGATLTGRRSLLVLALTCLIWLQTPSTAWAGENRWFVILGSLPQTPAGLQQAQSLADQVTRQLSTTNLIVAETAFYPGLTPDLYVVMLGPYFSSANAQQALRDSGVRRVVSDAYVKQAQERAF</sequence>
<dbReference type="EMBL" id="NRRY01000046">
    <property type="protein sequence ID" value="MBK1620721.1"/>
    <property type="molecule type" value="Genomic_DNA"/>
</dbReference>
<evidence type="ECO:0000313" key="2">
    <source>
        <dbReference type="Proteomes" id="UP001138768"/>
    </source>
</evidence>
<comment type="caution">
    <text evidence="1">The sequence shown here is derived from an EMBL/GenBank/DDBJ whole genome shotgun (WGS) entry which is preliminary data.</text>
</comment>